<dbReference type="SMART" id="SM00564">
    <property type="entry name" value="PQQ"/>
    <property type="match status" value="5"/>
</dbReference>
<dbReference type="CDD" id="cd10280">
    <property type="entry name" value="PQQ_mGDH"/>
    <property type="match status" value="1"/>
</dbReference>
<evidence type="ECO:0000313" key="11">
    <source>
        <dbReference type="Proteomes" id="UP000199226"/>
    </source>
</evidence>
<dbReference type="GO" id="GO:0048038">
    <property type="term" value="F:quinone binding"/>
    <property type="evidence" value="ECO:0007669"/>
    <property type="project" value="InterPro"/>
</dbReference>
<dbReference type="Gene3D" id="1.10.760.10">
    <property type="entry name" value="Cytochrome c-like domain"/>
    <property type="match status" value="1"/>
</dbReference>
<evidence type="ECO:0000256" key="7">
    <source>
        <dbReference type="ARBA" id="ARBA00023004"/>
    </source>
</evidence>
<dbReference type="Pfam" id="PF01011">
    <property type="entry name" value="PQQ"/>
    <property type="match status" value="2"/>
</dbReference>
<keyword evidence="4 8" id="KW-0479">Metal-binding</keyword>
<dbReference type="EMBL" id="FNHH01000014">
    <property type="protein sequence ID" value="SDM51049.1"/>
    <property type="molecule type" value="Genomic_DNA"/>
</dbReference>
<gene>
    <name evidence="10" type="ORF">SAMN05421813_11430</name>
</gene>
<comment type="cofactor">
    <cofactor evidence="1">
        <name>pyrroloquinoline quinone</name>
        <dbReference type="ChEBI" id="CHEBI:58442"/>
    </cofactor>
</comment>
<reference evidence="11" key="1">
    <citation type="submission" date="2016-10" db="EMBL/GenBank/DDBJ databases">
        <authorList>
            <person name="Varghese N."/>
            <person name="Submissions S."/>
        </authorList>
    </citation>
    <scope>NUCLEOTIDE SEQUENCE [LARGE SCALE GENOMIC DNA]</scope>
    <source>
        <strain evidence="11">DSM 24536</strain>
    </source>
</reference>
<feature type="domain" description="Cytochrome c" evidence="9">
    <location>
        <begin position="497"/>
        <end position="572"/>
    </location>
</feature>
<evidence type="ECO:0000256" key="5">
    <source>
        <dbReference type="ARBA" id="ARBA00022729"/>
    </source>
</evidence>
<keyword evidence="7 8" id="KW-0408">Iron</keyword>
<dbReference type="GO" id="GO:0009055">
    <property type="term" value="F:electron transfer activity"/>
    <property type="evidence" value="ECO:0007669"/>
    <property type="project" value="InterPro"/>
</dbReference>
<dbReference type="SUPFAM" id="SSF46626">
    <property type="entry name" value="Cytochrome c"/>
    <property type="match status" value="1"/>
</dbReference>
<evidence type="ECO:0000313" key="10">
    <source>
        <dbReference type="EMBL" id="SDM51049.1"/>
    </source>
</evidence>
<protein>
    <submittedName>
        <fullName evidence="10">Quinoprotein glucose dehydrogenase</fullName>
    </submittedName>
</protein>
<dbReference type="OrthoDB" id="9794322at2"/>
<dbReference type="Gene3D" id="2.140.10.10">
    <property type="entry name" value="Quinoprotein alcohol dehydrogenase-like superfamily"/>
    <property type="match status" value="2"/>
</dbReference>
<evidence type="ECO:0000256" key="1">
    <source>
        <dbReference type="ARBA" id="ARBA00001931"/>
    </source>
</evidence>
<dbReference type="PROSITE" id="PS51007">
    <property type="entry name" value="CYTC"/>
    <property type="match status" value="1"/>
</dbReference>
<dbReference type="GO" id="GO:0020037">
    <property type="term" value="F:heme binding"/>
    <property type="evidence" value="ECO:0007669"/>
    <property type="project" value="InterPro"/>
</dbReference>
<dbReference type="STRING" id="990371.SAMN05421813_11430"/>
<name>A0A1G9TTK0_9SPHI</name>
<dbReference type="Proteomes" id="UP000199226">
    <property type="component" value="Unassembled WGS sequence"/>
</dbReference>
<accession>A0A1G9TTK0</accession>
<keyword evidence="11" id="KW-1185">Reference proteome</keyword>
<dbReference type="RefSeq" id="WP_090704801.1">
    <property type="nucleotide sequence ID" value="NZ_FNHH01000014.1"/>
</dbReference>
<evidence type="ECO:0000256" key="2">
    <source>
        <dbReference type="ARBA" id="ARBA00008156"/>
    </source>
</evidence>
<keyword evidence="5" id="KW-0732">Signal</keyword>
<dbReference type="InterPro" id="IPR002372">
    <property type="entry name" value="PQQ_rpt_dom"/>
</dbReference>
<dbReference type="Pfam" id="PF13442">
    <property type="entry name" value="Cytochrome_CBB3"/>
    <property type="match status" value="1"/>
</dbReference>
<sequence length="733" mass="80837">MSAFSVQKRDSIYFITCFLFVSGLLASCQNDLKNKEWDVYAGGKERQSYSPLEQIDTNNVQDLKLAWVYHTKDADKSSQIQTNPLIIDGVLYGTSPQLKLFAADAETGKEKWIFDPMPSMLADNAGRQSYGINVCRGIAIHKGKNNEHLIFYTAGSSLYCINSATGKPVSTFGKDGRISLYDNLELNRDISNLRVTATSAGMIYKDMIIMGSSLSEEEESAPGHIRAYDVYTGKMKWMFRTIPAPGETGYESWEDPEAYKYVGSANAWGGFSMDEKRGILYASTGTANADYYGGKRKGDNLFGNSILALDAATGKYIWHFQAIHHDLWDWDFPNAPALLTVKKESKEIDALVQTSKQGFIYLLDRVTGKPVYPIVETPVTAHSDLEGEQPSPTQPIPTVIPAFARQSLTEANLNKNIPDSSYQELKRRFYTFKGGKMFTPPSIQGTLVFPGLTGGGEWGGPSVDPKSGIMYINASELPWIVTMQDNRIEKPAKAAQTNLEAGSSLYTRNCSGCHGADLKGSGNFPSLLDLNKRYKETDFKNLITSGRRMMPAFKNLTEADKTAIASYLLNIETTQKDKYIPEVKKQHPFYEAPYRLAGIRQFLTLEGYPAVSPPWGTLQAIDLNTGKIVWKETLGDHPDMKAKGIHSGTENWGGSVVTAGGLVFIAATSDEMFRAYNKKTGKLLFETKLPAGGFASPAVYSIRGKQYVVIACGGGKMKTKSSDTYVAFALPDK</sequence>
<dbReference type="PANTHER" id="PTHR32303:SF4">
    <property type="entry name" value="QUINOPROTEIN GLUCOSE DEHYDROGENASE"/>
    <property type="match status" value="1"/>
</dbReference>
<dbReference type="InterPro" id="IPR011047">
    <property type="entry name" value="Quinoprotein_ADH-like_sf"/>
</dbReference>
<dbReference type="AlphaFoldDB" id="A0A1G9TTK0"/>
<dbReference type="GO" id="GO:0046872">
    <property type="term" value="F:metal ion binding"/>
    <property type="evidence" value="ECO:0007669"/>
    <property type="project" value="UniProtKB-KW"/>
</dbReference>
<dbReference type="InterPro" id="IPR036909">
    <property type="entry name" value="Cyt_c-like_dom_sf"/>
</dbReference>
<dbReference type="InterPro" id="IPR018391">
    <property type="entry name" value="PQQ_b-propeller_rpt"/>
</dbReference>
<comment type="similarity">
    <text evidence="2">Belongs to the bacterial PQQ dehydrogenase family.</text>
</comment>
<evidence type="ECO:0000259" key="9">
    <source>
        <dbReference type="PROSITE" id="PS51007"/>
    </source>
</evidence>
<organism evidence="10 11">
    <name type="scientific">Daejeonella rubra</name>
    <dbReference type="NCBI Taxonomy" id="990371"/>
    <lineage>
        <taxon>Bacteria</taxon>
        <taxon>Pseudomonadati</taxon>
        <taxon>Bacteroidota</taxon>
        <taxon>Sphingobacteriia</taxon>
        <taxon>Sphingobacteriales</taxon>
        <taxon>Sphingobacteriaceae</taxon>
        <taxon>Daejeonella</taxon>
    </lineage>
</organism>
<evidence type="ECO:0000256" key="4">
    <source>
        <dbReference type="ARBA" id="ARBA00022723"/>
    </source>
</evidence>
<dbReference type="InterPro" id="IPR009056">
    <property type="entry name" value="Cyt_c-like_dom"/>
</dbReference>
<dbReference type="InterPro" id="IPR017511">
    <property type="entry name" value="PQQ_mDH"/>
</dbReference>
<proteinExistence type="inferred from homology"/>
<evidence type="ECO:0000256" key="8">
    <source>
        <dbReference type="PROSITE-ProRule" id="PRU00433"/>
    </source>
</evidence>
<evidence type="ECO:0000256" key="3">
    <source>
        <dbReference type="ARBA" id="ARBA00022617"/>
    </source>
</evidence>
<keyword evidence="6" id="KW-0560">Oxidoreductase</keyword>
<dbReference type="GO" id="GO:0016020">
    <property type="term" value="C:membrane"/>
    <property type="evidence" value="ECO:0007669"/>
    <property type="project" value="InterPro"/>
</dbReference>
<keyword evidence="3 8" id="KW-0349">Heme</keyword>
<dbReference type="PANTHER" id="PTHR32303">
    <property type="entry name" value="QUINOPROTEIN ALCOHOL DEHYDROGENASE (CYTOCHROME C)"/>
    <property type="match status" value="1"/>
</dbReference>
<evidence type="ECO:0000256" key="6">
    <source>
        <dbReference type="ARBA" id="ARBA00023002"/>
    </source>
</evidence>
<dbReference type="SUPFAM" id="SSF50998">
    <property type="entry name" value="Quinoprotein alcohol dehydrogenase-like"/>
    <property type="match status" value="1"/>
</dbReference>
<dbReference type="GO" id="GO:0008876">
    <property type="term" value="F:quinoprotein glucose dehydrogenase activity"/>
    <property type="evidence" value="ECO:0007669"/>
    <property type="project" value="TreeGrafter"/>
</dbReference>